<reference evidence="1 2" key="1">
    <citation type="submission" date="2016-10" db="EMBL/GenBank/DDBJ databases">
        <authorList>
            <person name="de Groot N.N."/>
        </authorList>
    </citation>
    <scope>NUCLEOTIDE SEQUENCE [LARGE SCALE GENOMIC DNA]</scope>
    <source>
        <strain evidence="1 2">DSM 26656</strain>
    </source>
</reference>
<dbReference type="Proteomes" id="UP000236743">
    <property type="component" value="Unassembled WGS sequence"/>
</dbReference>
<evidence type="ECO:0000313" key="2">
    <source>
        <dbReference type="Proteomes" id="UP000236743"/>
    </source>
</evidence>
<organism evidence="1 2">
    <name type="scientific">Bosea lathyri</name>
    <dbReference type="NCBI Taxonomy" id="1036778"/>
    <lineage>
        <taxon>Bacteria</taxon>
        <taxon>Pseudomonadati</taxon>
        <taxon>Pseudomonadota</taxon>
        <taxon>Alphaproteobacteria</taxon>
        <taxon>Hyphomicrobiales</taxon>
        <taxon>Boseaceae</taxon>
        <taxon>Bosea</taxon>
    </lineage>
</organism>
<dbReference type="PANTHER" id="PTHR36922:SF1">
    <property type="entry name" value="DUF1993 DOMAIN-CONTAINING PROTEIN"/>
    <property type="match status" value="1"/>
</dbReference>
<dbReference type="OrthoDB" id="338237at2"/>
<dbReference type="InterPro" id="IPR018531">
    <property type="entry name" value="DUF1993"/>
</dbReference>
<dbReference type="Pfam" id="PF09351">
    <property type="entry name" value="DUF1993"/>
    <property type="match status" value="1"/>
</dbReference>
<dbReference type="Gene3D" id="1.20.120.450">
    <property type="entry name" value="dinb family like domain"/>
    <property type="match status" value="1"/>
</dbReference>
<keyword evidence="2" id="KW-1185">Reference proteome</keyword>
<protein>
    <recommendedName>
        <fullName evidence="3">DUF1993 domain-containing protein</fullName>
    </recommendedName>
</protein>
<dbReference type="AlphaFoldDB" id="A0A1H5SHH8"/>
<evidence type="ECO:0008006" key="3">
    <source>
        <dbReference type="Google" id="ProtNLM"/>
    </source>
</evidence>
<dbReference type="PANTHER" id="PTHR36922">
    <property type="entry name" value="BLL2446 PROTEIN"/>
    <property type="match status" value="1"/>
</dbReference>
<accession>A0A1H5SHH8</accession>
<dbReference type="RefSeq" id="WP_103870672.1">
    <property type="nucleotide sequence ID" value="NZ_FNUY01000001.1"/>
</dbReference>
<name>A0A1H5SHH8_9HYPH</name>
<gene>
    <name evidence="1" type="ORF">SAMN04488115_101272</name>
</gene>
<dbReference type="SUPFAM" id="SSF109854">
    <property type="entry name" value="DinB/YfiT-like putative metalloenzymes"/>
    <property type="match status" value="1"/>
</dbReference>
<dbReference type="EMBL" id="FNUY01000001">
    <property type="protein sequence ID" value="SEF50076.1"/>
    <property type="molecule type" value="Genomic_DNA"/>
</dbReference>
<proteinExistence type="predicted"/>
<sequence>MPITARSAVLSGFIQTLTALDAILDKAVEQATARKIQPEVLLNARLSPDMLPFTRQIQLACDFTKNAAARVSGGENPKFPDVETSFDELKARIAKVLAFVEGIDDAAFEAGVAKDVTFPRGPSATMTMKGEVYLTRFAVPNFYFHAATAYAILRENGIHIGKGDFLGNVYDA</sequence>
<dbReference type="InterPro" id="IPR034660">
    <property type="entry name" value="DinB/YfiT-like"/>
</dbReference>
<evidence type="ECO:0000313" key="1">
    <source>
        <dbReference type="EMBL" id="SEF50076.1"/>
    </source>
</evidence>